<dbReference type="Proteomes" id="UP001597083">
    <property type="component" value="Unassembled WGS sequence"/>
</dbReference>
<dbReference type="PANTHER" id="PTHR44688:SF16">
    <property type="entry name" value="DNA-BINDING TRANSCRIPTIONAL ACTIVATOR DEVR_DOSR"/>
    <property type="match status" value="1"/>
</dbReference>
<protein>
    <submittedName>
        <fullName evidence="5">Response regulator transcription factor</fullName>
    </submittedName>
</protein>
<keyword evidence="1" id="KW-0805">Transcription regulation</keyword>
<evidence type="ECO:0000313" key="5">
    <source>
        <dbReference type="EMBL" id="MFD0853000.1"/>
    </source>
</evidence>
<evidence type="ECO:0000256" key="3">
    <source>
        <dbReference type="ARBA" id="ARBA00023163"/>
    </source>
</evidence>
<dbReference type="PANTHER" id="PTHR44688">
    <property type="entry name" value="DNA-BINDING TRANSCRIPTIONAL ACTIVATOR DEVR_DOSR"/>
    <property type="match status" value="1"/>
</dbReference>
<dbReference type="InterPro" id="IPR016032">
    <property type="entry name" value="Sig_transdc_resp-reg_C-effctor"/>
</dbReference>
<evidence type="ECO:0000256" key="2">
    <source>
        <dbReference type="ARBA" id="ARBA00023125"/>
    </source>
</evidence>
<comment type="caution">
    <text evidence="5">The sequence shown here is derived from an EMBL/GenBank/DDBJ whole genome shotgun (WGS) entry which is preliminary data.</text>
</comment>
<sequence length="65" mass="6984">ATDPLTPREKDVLRLVAEGAEPAEVAKRLHLSAGTVRNHLTAIVTKLNARGRTDAVRIASEAGWI</sequence>
<dbReference type="InterPro" id="IPR036388">
    <property type="entry name" value="WH-like_DNA-bd_sf"/>
</dbReference>
<dbReference type="PRINTS" id="PR00038">
    <property type="entry name" value="HTHLUXR"/>
</dbReference>
<accession>A0ABW3CEN7</accession>
<evidence type="ECO:0000313" key="6">
    <source>
        <dbReference type="Proteomes" id="UP001597083"/>
    </source>
</evidence>
<dbReference type="Gene3D" id="1.10.10.10">
    <property type="entry name" value="Winged helix-like DNA-binding domain superfamily/Winged helix DNA-binding domain"/>
    <property type="match status" value="1"/>
</dbReference>
<dbReference type="SUPFAM" id="SSF46894">
    <property type="entry name" value="C-terminal effector domain of the bipartite response regulators"/>
    <property type="match status" value="1"/>
</dbReference>
<dbReference type="CDD" id="cd06170">
    <property type="entry name" value="LuxR_C_like"/>
    <property type="match status" value="1"/>
</dbReference>
<keyword evidence="6" id="KW-1185">Reference proteome</keyword>
<proteinExistence type="predicted"/>
<feature type="non-terminal residue" evidence="5">
    <location>
        <position position="1"/>
    </location>
</feature>
<name>A0ABW3CEN7_9ACTN</name>
<keyword evidence="3" id="KW-0804">Transcription</keyword>
<keyword evidence="2" id="KW-0238">DNA-binding</keyword>
<dbReference type="InterPro" id="IPR000792">
    <property type="entry name" value="Tscrpt_reg_LuxR_C"/>
</dbReference>
<dbReference type="SMART" id="SM00421">
    <property type="entry name" value="HTH_LUXR"/>
    <property type="match status" value="1"/>
</dbReference>
<reference evidence="6" key="1">
    <citation type="journal article" date="2019" name="Int. J. Syst. Evol. Microbiol.">
        <title>The Global Catalogue of Microorganisms (GCM) 10K type strain sequencing project: providing services to taxonomists for standard genome sequencing and annotation.</title>
        <authorList>
            <consortium name="The Broad Institute Genomics Platform"/>
            <consortium name="The Broad Institute Genome Sequencing Center for Infectious Disease"/>
            <person name="Wu L."/>
            <person name="Ma J."/>
        </authorList>
    </citation>
    <scope>NUCLEOTIDE SEQUENCE [LARGE SCALE GENOMIC DNA]</scope>
    <source>
        <strain evidence="6">JCM 31696</strain>
    </source>
</reference>
<dbReference type="Pfam" id="PF00196">
    <property type="entry name" value="GerE"/>
    <property type="match status" value="1"/>
</dbReference>
<dbReference type="PROSITE" id="PS50043">
    <property type="entry name" value="HTH_LUXR_2"/>
    <property type="match status" value="1"/>
</dbReference>
<feature type="domain" description="HTH luxR-type" evidence="4">
    <location>
        <begin position="1"/>
        <end position="63"/>
    </location>
</feature>
<evidence type="ECO:0000256" key="1">
    <source>
        <dbReference type="ARBA" id="ARBA00023015"/>
    </source>
</evidence>
<organism evidence="5 6">
    <name type="scientific">Actinomadura adrarensis</name>
    <dbReference type="NCBI Taxonomy" id="1819600"/>
    <lineage>
        <taxon>Bacteria</taxon>
        <taxon>Bacillati</taxon>
        <taxon>Actinomycetota</taxon>
        <taxon>Actinomycetes</taxon>
        <taxon>Streptosporangiales</taxon>
        <taxon>Thermomonosporaceae</taxon>
        <taxon>Actinomadura</taxon>
    </lineage>
</organism>
<dbReference type="EMBL" id="JBHTIR010001807">
    <property type="protein sequence ID" value="MFD0853000.1"/>
    <property type="molecule type" value="Genomic_DNA"/>
</dbReference>
<evidence type="ECO:0000259" key="4">
    <source>
        <dbReference type="PROSITE" id="PS50043"/>
    </source>
</evidence>
<gene>
    <name evidence="5" type="ORF">ACFQ07_12245</name>
</gene>